<evidence type="ECO:0000256" key="4">
    <source>
        <dbReference type="ARBA" id="ARBA00023110"/>
    </source>
</evidence>
<dbReference type="PANTHER" id="PTHR43811:SF19">
    <property type="entry name" value="39 KDA FK506-BINDING NUCLEAR PROTEIN"/>
    <property type="match status" value="1"/>
</dbReference>
<evidence type="ECO:0000256" key="7">
    <source>
        <dbReference type="SAM" id="MobiDB-lite"/>
    </source>
</evidence>
<feature type="compositionally biased region" description="Basic and acidic residues" evidence="7">
    <location>
        <begin position="215"/>
        <end position="235"/>
    </location>
</feature>
<evidence type="ECO:0000256" key="5">
    <source>
        <dbReference type="ARBA" id="ARBA00023235"/>
    </source>
</evidence>
<comment type="caution">
    <text evidence="9">The sequence shown here is derived from an EMBL/GenBank/DDBJ whole genome shotgun (WGS) entry which is preliminary data.</text>
</comment>
<dbReference type="EMBL" id="JACGCI010000013">
    <property type="protein sequence ID" value="KAF6760300.1"/>
    <property type="molecule type" value="Genomic_DNA"/>
</dbReference>
<evidence type="ECO:0000256" key="6">
    <source>
        <dbReference type="PROSITE-ProRule" id="PRU00277"/>
    </source>
</evidence>
<dbReference type="Gene3D" id="2.60.120.340">
    <property type="entry name" value="Nucleoplasmin core domain"/>
    <property type="match status" value="1"/>
</dbReference>
<dbReference type="GO" id="GO:0005730">
    <property type="term" value="C:nucleolus"/>
    <property type="evidence" value="ECO:0007669"/>
    <property type="project" value="TreeGrafter"/>
</dbReference>
<gene>
    <name evidence="9" type="ORF">DFP72DRAFT_1166536</name>
</gene>
<dbReference type="PROSITE" id="PS50059">
    <property type="entry name" value="FKBP_PPIASE"/>
    <property type="match status" value="1"/>
</dbReference>
<dbReference type="AlphaFoldDB" id="A0A8H6I7F0"/>
<feature type="region of interest" description="Disordered" evidence="7">
    <location>
        <begin position="118"/>
        <end position="137"/>
    </location>
</feature>
<dbReference type="PANTHER" id="PTHR43811">
    <property type="entry name" value="FKBP-TYPE PEPTIDYL-PROLYL CIS-TRANS ISOMERASE FKPA"/>
    <property type="match status" value="1"/>
</dbReference>
<keyword evidence="5 6" id="KW-0413">Isomerase</keyword>
<keyword evidence="10" id="KW-1185">Reference proteome</keyword>
<dbReference type="InterPro" id="IPR023566">
    <property type="entry name" value="PPIase_Fpr3/Fpr4-like"/>
</dbReference>
<evidence type="ECO:0000256" key="2">
    <source>
        <dbReference type="ARBA" id="ARBA00007838"/>
    </source>
</evidence>
<feature type="region of interest" description="Disordered" evidence="7">
    <location>
        <begin position="167"/>
        <end position="236"/>
    </location>
</feature>
<accession>A0A8H6I7F0</accession>
<evidence type="ECO:0000256" key="1">
    <source>
        <dbReference type="ARBA" id="ARBA00000971"/>
    </source>
</evidence>
<dbReference type="SUPFAM" id="SSF54534">
    <property type="entry name" value="FKBP-like"/>
    <property type="match status" value="1"/>
</dbReference>
<dbReference type="Gene3D" id="3.10.50.40">
    <property type="match status" value="1"/>
</dbReference>
<comment type="similarity">
    <text evidence="2">Belongs to the FKBP-type PPIase family. FKBP3/4 subfamily.</text>
</comment>
<dbReference type="Pfam" id="PF17800">
    <property type="entry name" value="NPL"/>
    <property type="match status" value="1"/>
</dbReference>
<sequence>MAEVEVWSLELPGGSEEAITPPADTRVTNISFGEELADANGRSVIKLGYQALTADDFDEDDEDDEDAPPQGTYTTTVLSALTAGKIEQTTVNLVLLEDRDYVLTNTGKNTVYLTGNYIKHDDEDPYGDSELDSDEEGYDLDEVSSDVEMNPEDLADLEIDSDASRFEEVQDEAPKSAKRPRDSDAAAEKPKEAKDKKNKKLKAEDGKPAPAPVEEAPKKEKKKAEKPATKAEKELPGGLKIQDVKIGDGAEAKKGARVGMRYIGKLLNGHVFDKNTKGKPFYFKVGKGEVIKGWDQGIPGMKVGGERILTVPASMAYGNKKMGDIPANSVLKFEVKLIEVK</sequence>
<keyword evidence="4 6" id="KW-0697">Rotamase</keyword>
<evidence type="ECO:0000259" key="8">
    <source>
        <dbReference type="PROSITE" id="PS50059"/>
    </source>
</evidence>
<dbReference type="FunFam" id="3.10.50.40:FF:000006">
    <property type="entry name" value="Peptidyl-prolyl cis-trans isomerase"/>
    <property type="match status" value="1"/>
</dbReference>
<dbReference type="GO" id="GO:0000785">
    <property type="term" value="C:chromatin"/>
    <property type="evidence" value="ECO:0007669"/>
    <property type="project" value="TreeGrafter"/>
</dbReference>
<feature type="domain" description="PPIase FKBP-type" evidence="8">
    <location>
        <begin position="255"/>
        <end position="341"/>
    </location>
</feature>
<feature type="compositionally biased region" description="Basic and acidic residues" evidence="7">
    <location>
        <begin position="167"/>
        <end position="207"/>
    </location>
</feature>
<dbReference type="EC" id="5.2.1.8" evidence="3 6"/>
<reference evidence="9 10" key="1">
    <citation type="submission" date="2020-07" db="EMBL/GenBank/DDBJ databases">
        <title>Comparative genomics of pyrophilous fungi reveals a link between fire events and developmental genes.</title>
        <authorList>
            <consortium name="DOE Joint Genome Institute"/>
            <person name="Steindorff A.S."/>
            <person name="Carver A."/>
            <person name="Calhoun S."/>
            <person name="Stillman K."/>
            <person name="Liu H."/>
            <person name="Lipzen A."/>
            <person name="Pangilinan J."/>
            <person name="Labutti K."/>
            <person name="Bruns T.D."/>
            <person name="Grigoriev I.V."/>
        </authorList>
    </citation>
    <scope>NUCLEOTIDE SEQUENCE [LARGE SCALE GENOMIC DNA]</scope>
    <source>
        <strain evidence="9 10">CBS 144469</strain>
    </source>
</reference>
<dbReference type="OrthoDB" id="77911at2759"/>
<name>A0A8H6I7F0_9AGAR</name>
<dbReference type="Pfam" id="PF00254">
    <property type="entry name" value="FKBP_C"/>
    <property type="match status" value="1"/>
</dbReference>
<proteinExistence type="inferred from homology"/>
<protein>
    <recommendedName>
        <fullName evidence="3 6">peptidylprolyl isomerase</fullName>
        <ecNumber evidence="3 6">5.2.1.8</ecNumber>
    </recommendedName>
</protein>
<dbReference type="InterPro" id="IPR041232">
    <property type="entry name" value="NPL"/>
</dbReference>
<dbReference type="InterPro" id="IPR001179">
    <property type="entry name" value="PPIase_FKBP_dom"/>
</dbReference>
<evidence type="ECO:0000313" key="10">
    <source>
        <dbReference type="Proteomes" id="UP000521943"/>
    </source>
</evidence>
<comment type="catalytic activity">
    <reaction evidence="1 6">
        <text>[protein]-peptidylproline (omega=180) = [protein]-peptidylproline (omega=0)</text>
        <dbReference type="Rhea" id="RHEA:16237"/>
        <dbReference type="Rhea" id="RHEA-COMP:10747"/>
        <dbReference type="Rhea" id="RHEA-COMP:10748"/>
        <dbReference type="ChEBI" id="CHEBI:83833"/>
        <dbReference type="ChEBI" id="CHEBI:83834"/>
        <dbReference type="EC" id="5.2.1.8"/>
    </reaction>
</comment>
<dbReference type="PIRSF" id="PIRSF001473">
    <property type="entry name" value="FK506-bp_FPR3"/>
    <property type="match status" value="1"/>
</dbReference>
<dbReference type="GO" id="GO:0003755">
    <property type="term" value="F:peptidyl-prolyl cis-trans isomerase activity"/>
    <property type="evidence" value="ECO:0007669"/>
    <property type="project" value="UniProtKB-KW"/>
</dbReference>
<organism evidence="9 10">
    <name type="scientific">Ephemerocybe angulata</name>
    <dbReference type="NCBI Taxonomy" id="980116"/>
    <lineage>
        <taxon>Eukaryota</taxon>
        <taxon>Fungi</taxon>
        <taxon>Dikarya</taxon>
        <taxon>Basidiomycota</taxon>
        <taxon>Agaricomycotina</taxon>
        <taxon>Agaricomycetes</taxon>
        <taxon>Agaricomycetidae</taxon>
        <taxon>Agaricales</taxon>
        <taxon>Agaricineae</taxon>
        <taxon>Psathyrellaceae</taxon>
        <taxon>Ephemerocybe</taxon>
    </lineage>
</organism>
<feature type="compositionally biased region" description="Acidic residues" evidence="7">
    <location>
        <begin position="123"/>
        <end position="137"/>
    </location>
</feature>
<dbReference type="InterPro" id="IPR046357">
    <property type="entry name" value="PPIase_dom_sf"/>
</dbReference>
<evidence type="ECO:0000256" key="3">
    <source>
        <dbReference type="ARBA" id="ARBA00013194"/>
    </source>
</evidence>
<evidence type="ECO:0000313" key="9">
    <source>
        <dbReference type="EMBL" id="KAF6760300.1"/>
    </source>
</evidence>
<dbReference type="Proteomes" id="UP000521943">
    <property type="component" value="Unassembled WGS sequence"/>
</dbReference>